<keyword evidence="2" id="KW-0472">Membrane</keyword>
<evidence type="ECO:0000313" key="3">
    <source>
        <dbReference type="EMBL" id="MBB3022418.1"/>
    </source>
</evidence>
<keyword evidence="4" id="KW-1185">Reference proteome</keyword>
<dbReference type="EMBL" id="JACHWP010000001">
    <property type="protein sequence ID" value="MBB3022418.1"/>
    <property type="molecule type" value="Genomic_DNA"/>
</dbReference>
<gene>
    <name evidence="3" type="ORF">FHX50_000666</name>
</gene>
<accession>A0A839QRX4</accession>
<sequence length="133" mass="14204">MSRFNPAPAWPEPPSADWEPPAGWVPPADWPTPPAGWRWNAEELPTDAPLAPSGSLRASGARLQRGTDLDYPLAVTAPGVLADSPTAQDIPEAEIRRPSRRVDAVIAVISTGIVGGTVYLFLRLLDHAAVLPQ</sequence>
<proteinExistence type="predicted"/>
<keyword evidence="2" id="KW-1133">Transmembrane helix</keyword>
<dbReference type="Proteomes" id="UP000568050">
    <property type="component" value="Unassembled WGS sequence"/>
</dbReference>
<comment type="caution">
    <text evidence="3">The sequence shown here is derived from an EMBL/GenBank/DDBJ whole genome shotgun (WGS) entry which is preliminary data.</text>
</comment>
<evidence type="ECO:0000313" key="4">
    <source>
        <dbReference type="Proteomes" id="UP000568050"/>
    </source>
</evidence>
<evidence type="ECO:0000256" key="1">
    <source>
        <dbReference type="SAM" id="MobiDB-lite"/>
    </source>
</evidence>
<organism evidence="3 4">
    <name type="scientific">Helcobacillus massiliensis</name>
    <dbReference type="NCBI Taxonomy" id="521392"/>
    <lineage>
        <taxon>Bacteria</taxon>
        <taxon>Bacillati</taxon>
        <taxon>Actinomycetota</taxon>
        <taxon>Actinomycetes</taxon>
        <taxon>Micrococcales</taxon>
        <taxon>Dermabacteraceae</taxon>
        <taxon>Helcobacillus</taxon>
    </lineage>
</organism>
<protein>
    <submittedName>
        <fullName evidence="3">Uncharacterized protein</fullName>
    </submittedName>
</protein>
<feature type="region of interest" description="Disordered" evidence="1">
    <location>
        <begin position="1"/>
        <end position="59"/>
    </location>
</feature>
<evidence type="ECO:0000256" key="2">
    <source>
        <dbReference type="SAM" id="Phobius"/>
    </source>
</evidence>
<feature type="transmembrane region" description="Helical" evidence="2">
    <location>
        <begin position="104"/>
        <end position="122"/>
    </location>
</feature>
<reference evidence="3 4" key="1">
    <citation type="submission" date="2020-08" db="EMBL/GenBank/DDBJ databases">
        <title>Sequencing the genomes of 1000 actinobacteria strains.</title>
        <authorList>
            <person name="Klenk H.-P."/>
        </authorList>
    </citation>
    <scope>NUCLEOTIDE SEQUENCE [LARGE SCALE GENOMIC DNA]</scope>
    <source>
        <strain evidence="3 4">DSM 23040</strain>
    </source>
</reference>
<name>A0A839QRX4_9MICO</name>
<dbReference type="RefSeq" id="WP_183374452.1">
    <property type="nucleotide sequence ID" value="NZ_CBCSFZ010000041.1"/>
</dbReference>
<keyword evidence="2" id="KW-0812">Transmembrane</keyword>
<dbReference type="AlphaFoldDB" id="A0A839QRX4"/>